<dbReference type="PANTHER" id="PTHR47691">
    <property type="entry name" value="REGULATOR-RELATED"/>
    <property type="match status" value="1"/>
</dbReference>
<dbReference type="GO" id="GO:0043531">
    <property type="term" value="F:ADP binding"/>
    <property type="evidence" value="ECO:0007669"/>
    <property type="project" value="InterPro"/>
</dbReference>
<dbReference type="InterPro" id="IPR019734">
    <property type="entry name" value="TPR_rpt"/>
</dbReference>
<evidence type="ECO:0000313" key="3">
    <source>
        <dbReference type="EMBL" id="REH17426.1"/>
    </source>
</evidence>
<dbReference type="Proteomes" id="UP000256269">
    <property type="component" value="Unassembled WGS sequence"/>
</dbReference>
<name>A0A3E0G436_9PSEU</name>
<dbReference type="Pfam" id="PF13560">
    <property type="entry name" value="HTH_31"/>
    <property type="match status" value="1"/>
</dbReference>
<evidence type="ECO:0000313" key="4">
    <source>
        <dbReference type="Proteomes" id="UP000256269"/>
    </source>
</evidence>
<protein>
    <submittedName>
        <fullName evidence="3">NB-ARC domain-containing protein</fullName>
    </submittedName>
</protein>
<evidence type="ECO:0000259" key="2">
    <source>
        <dbReference type="PROSITE" id="PS50943"/>
    </source>
</evidence>
<gene>
    <name evidence="3" type="ORF">BCF44_1485</name>
</gene>
<dbReference type="PANTHER" id="PTHR47691:SF3">
    <property type="entry name" value="HTH-TYPE TRANSCRIPTIONAL REGULATOR RV0890C-RELATED"/>
    <property type="match status" value="1"/>
</dbReference>
<evidence type="ECO:0000256" key="1">
    <source>
        <dbReference type="PROSITE-ProRule" id="PRU00339"/>
    </source>
</evidence>
<dbReference type="Pfam" id="PF13424">
    <property type="entry name" value="TPR_12"/>
    <property type="match status" value="1"/>
</dbReference>
<dbReference type="PROSITE" id="PS50005">
    <property type="entry name" value="TPR"/>
    <property type="match status" value="1"/>
</dbReference>
<dbReference type="InterPro" id="IPR036388">
    <property type="entry name" value="WH-like_DNA-bd_sf"/>
</dbReference>
<dbReference type="PROSITE" id="PS50943">
    <property type="entry name" value="HTH_CROC1"/>
    <property type="match status" value="1"/>
</dbReference>
<sequence>MGDLAELVRELRLRAGLTQESLAERCGVSVRTIRSMETGTQRSYHLASVRRLADGLALSPQEHDRLVMAVLDSARPAAASVSAVPRQLPAAPPRFTGRARELTDLTGSLDTQRKPDPTARVCVISGPGGVGKTSLALHWARHHIDWFPDGQLFVNLRGFDPSADPMAPETAVRVFLQALGVAPGAIPTELDAQVGLYRSLLAGKQMLILADNAADAAQVEPLLPGSPTTAVLITSRNWLPGLLTTHGAHPLPLDVLAESDATALLADRLGVDRLAAEPDAVDELVAYCAGLPLALSVIAGRAQTQPQLALTVLATEFRDTGLSALEDADPTTSLPSVLSWSYRTLPDDEARAFRLLGIAPGPDIGSPAAANLIGLPISRTRQVLRGLERASLLSQDATGRYRMHDLVRQYARWQANRTPSESDQHTAMRRLVDFYLHTAYTGDRLLTPYRPSIHLDPPMVGCVPYPLTDDHAALRWFDVEHSCLLACQHEAAARGWHQAVWQLAWALNRFHYRRGCLHDDVVVAEAALPAATHLDEPGTRATVHHLLGLALARIGRDDEGQGHLEQALSLAERSDDRLQQAGVHYALAVLWGWRGDDEQALRHITHTLSLYQELNLTELEGDALNSVGWHEARLGQYDRARTHCEAALLLQRQQRNDSSEAITLDSLGYIDFHTGNYTNAVDHYRQAVSLLRGVGDLYQLAETLEELGHPHVALGQYEQASAVWREALEVYQAQHRLVAAERVQQRLETLGETCSQMPPEDRSATQ</sequence>
<accession>A0A3E0G436</accession>
<dbReference type="SMART" id="SM00028">
    <property type="entry name" value="TPR"/>
    <property type="match status" value="5"/>
</dbReference>
<dbReference type="Gene3D" id="1.10.260.40">
    <property type="entry name" value="lambda repressor-like DNA-binding domains"/>
    <property type="match status" value="1"/>
</dbReference>
<dbReference type="SUPFAM" id="SSF47413">
    <property type="entry name" value="lambda repressor-like DNA-binding domains"/>
    <property type="match status" value="1"/>
</dbReference>
<dbReference type="EMBL" id="QUNO01000048">
    <property type="protein sequence ID" value="REH17426.1"/>
    <property type="molecule type" value="Genomic_DNA"/>
</dbReference>
<dbReference type="GO" id="GO:0003677">
    <property type="term" value="F:DNA binding"/>
    <property type="evidence" value="ECO:0007669"/>
    <property type="project" value="InterPro"/>
</dbReference>
<dbReference type="AlphaFoldDB" id="A0A3E0G436"/>
<comment type="caution">
    <text evidence="3">The sequence shown here is derived from an EMBL/GenBank/DDBJ whole genome shotgun (WGS) entry which is preliminary data.</text>
</comment>
<organism evidence="3 4">
    <name type="scientific">Kutzneria buriramensis</name>
    <dbReference type="NCBI Taxonomy" id="1045776"/>
    <lineage>
        <taxon>Bacteria</taxon>
        <taxon>Bacillati</taxon>
        <taxon>Actinomycetota</taxon>
        <taxon>Actinomycetes</taxon>
        <taxon>Pseudonocardiales</taxon>
        <taxon>Pseudonocardiaceae</taxon>
        <taxon>Kutzneria</taxon>
    </lineage>
</organism>
<dbReference type="PRINTS" id="PR00364">
    <property type="entry name" value="DISEASERSIST"/>
</dbReference>
<dbReference type="RefSeq" id="WP_170218284.1">
    <property type="nucleotide sequence ID" value="NZ_CP144375.1"/>
</dbReference>
<dbReference type="Gene3D" id="1.10.10.10">
    <property type="entry name" value="Winged helix-like DNA-binding domain superfamily/Winged helix DNA-binding domain"/>
    <property type="match status" value="1"/>
</dbReference>
<feature type="domain" description="HTH cro/C1-type" evidence="2">
    <location>
        <begin position="8"/>
        <end position="63"/>
    </location>
</feature>
<proteinExistence type="predicted"/>
<dbReference type="SUPFAM" id="SSF52540">
    <property type="entry name" value="P-loop containing nucleoside triphosphate hydrolases"/>
    <property type="match status" value="1"/>
</dbReference>
<dbReference type="InterPro" id="IPR010982">
    <property type="entry name" value="Lambda_DNA-bd_dom_sf"/>
</dbReference>
<dbReference type="InterPro" id="IPR027417">
    <property type="entry name" value="P-loop_NTPase"/>
</dbReference>
<reference evidence="3 4" key="1">
    <citation type="submission" date="2018-08" db="EMBL/GenBank/DDBJ databases">
        <title>Genomic Encyclopedia of Archaeal and Bacterial Type Strains, Phase II (KMG-II): from individual species to whole genera.</title>
        <authorList>
            <person name="Goeker M."/>
        </authorList>
    </citation>
    <scope>NUCLEOTIDE SEQUENCE [LARGE SCALE GENOMIC DNA]</scope>
    <source>
        <strain evidence="3 4">DSM 45791</strain>
    </source>
</reference>
<dbReference type="InterPro" id="IPR001387">
    <property type="entry name" value="Cro/C1-type_HTH"/>
</dbReference>
<dbReference type="SUPFAM" id="SSF48452">
    <property type="entry name" value="TPR-like"/>
    <property type="match status" value="2"/>
</dbReference>
<dbReference type="Gene3D" id="1.25.40.10">
    <property type="entry name" value="Tetratricopeptide repeat domain"/>
    <property type="match status" value="2"/>
</dbReference>
<feature type="repeat" description="TPR" evidence="1">
    <location>
        <begin position="701"/>
        <end position="734"/>
    </location>
</feature>
<keyword evidence="1" id="KW-0802">TPR repeat</keyword>
<dbReference type="CDD" id="cd00093">
    <property type="entry name" value="HTH_XRE"/>
    <property type="match status" value="1"/>
</dbReference>
<keyword evidence="4" id="KW-1185">Reference proteome</keyword>
<dbReference type="InterPro" id="IPR011990">
    <property type="entry name" value="TPR-like_helical_dom_sf"/>
</dbReference>
<dbReference type="Gene3D" id="3.40.50.300">
    <property type="entry name" value="P-loop containing nucleotide triphosphate hydrolases"/>
    <property type="match status" value="1"/>
</dbReference>
<dbReference type="SMART" id="SM00530">
    <property type="entry name" value="HTH_XRE"/>
    <property type="match status" value="1"/>
</dbReference>